<reference evidence="4 5" key="1">
    <citation type="journal article" date="2016" name="Nat. Commun.">
        <title>Thousands of microbial genomes shed light on interconnected biogeochemical processes in an aquifer system.</title>
        <authorList>
            <person name="Anantharaman K."/>
            <person name="Brown C.T."/>
            <person name="Hug L.A."/>
            <person name="Sharon I."/>
            <person name="Castelle C.J."/>
            <person name="Probst A.J."/>
            <person name="Thomas B.C."/>
            <person name="Singh A."/>
            <person name="Wilkins M.J."/>
            <person name="Karaoz U."/>
            <person name="Brodie E.L."/>
            <person name="Williams K.H."/>
            <person name="Hubbard S.S."/>
            <person name="Banfield J.F."/>
        </authorList>
    </citation>
    <scope>NUCLEOTIDE SEQUENCE [LARGE SCALE GENOMIC DNA]</scope>
</reference>
<dbReference type="PROSITE" id="PS50084">
    <property type="entry name" value="KH_TYPE_1"/>
    <property type="match status" value="1"/>
</dbReference>
<dbReference type="InterPro" id="IPR020627">
    <property type="entry name" value="KhpA"/>
</dbReference>
<evidence type="ECO:0000256" key="3">
    <source>
        <dbReference type="PROSITE-ProRule" id="PRU00117"/>
    </source>
</evidence>
<dbReference type="Proteomes" id="UP000176253">
    <property type="component" value="Unassembled WGS sequence"/>
</dbReference>
<evidence type="ECO:0000313" key="4">
    <source>
        <dbReference type="EMBL" id="OGG16756.1"/>
    </source>
</evidence>
<dbReference type="CDD" id="cd22533">
    <property type="entry name" value="KH-II_YlqC-like"/>
    <property type="match status" value="1"/>
</dbReference>
<dbReference type="PANTHER" id="PTHR34654">
    <property type="entry name" value="UPF0109 PROTEIN SCO5592"/>
    <property type="match status" value="1"/>
</dbReference>
<dbReference type="EMBL" id="MFJM01000053">
    <property type="protein sequence ID" value="OGG16756.1"/>
    <property type="molecule type" value="Genomic_DNA"/>
</dbReference>
<dbReference type="AlphaFoldDB" id="A0A1F5ZW88"/>
<sequence>MKEFLEYLLKLIVTDKKALSVEEIILEDNSFQYNIKAGSAEVGKIIGRDGKIIQAIRQLAKILAVKKGIRVRIQII</sequence>
<proteinExistence type="predicted"/>
<dbReference type="Gene3D" id="3.30.300.20">
    <property type="match status" value="1"/>
</dbReference>
<gene>
    <name evidence="4" type="ORF">A3D78_01515</name>
</gene>
<evidence type="ECO:0000313" key="5">
    <source>
        <dbReference type="Proteomes" id="UP000176253"/>
    </source>
</evidence>
<evidence type="ECO:0000256" key="2">
    <source>
        <dbReference type="ARBA" id="ARBA00022884"/>
    </source>
</evidence>
<evidence type="ECO:0000256" key="1">
    <source>
        <dbReference type="ARBA" id="ARBA00022490"/>
    </source>
</evidence>
<dbReference type="Pfam" id="PF13083">
    <property type="entry name" value="KH_KhpA-B"/>
    <property type="match status" value="1"/>
</dbReference>
<dbReference type="STRING" id="1798383.A3D78_01515"/>
<comment type="caution">
    <text evidence="4">The sequence shown here is derived from an EMBL/GenBank/DDBJ whole genome shotgun (WGS) entry which is preliminary data.</text>
</comment>
<keyword evidence="1" id="KW-0963">Cytoplasm</keyword>
<dbReference type="SUPFAM" id="SSF54814">
    <property type="entry name" value="Prokaryotic type KH domain (KH-domain type II)"/>
    <property type="match status" value="1"/>
</dbReference>
<dbReference type="GO" id="GO:0003723">
    <property type="term" value="F:RNA binding"/>
    <property type="evidence" value="ECO:0007669"/>
    <property type="project" value="UniProtKB-UniRule"/>
</dbReference>
<dbReference type="PANTHER" id="PTHR34654:SF1">
    <property type="entry name" value="RNA-BINDING PROTEIN KHPA"/>
    <property type="match status" value="1"/>
</dbReference>
<keyword evidence="2 3" id="KW-0694">RNA-binding</keyword>
<organism evidence="4 5">
    <name type="scientific">Candidatus Gottesmanbacteria bacterium RIFCSPHIGHO2_02_FULL_39_14</name>
    <dbReference type="NCBI Taxonomy" id="1798383"/>
    <lineage>
        <taxon>Bacteria</taxon>
        <taxon>Candidatus Gottesmaniibacteriota</taxon>
    </lineage>
</organism>
<dbReference type="InterPro" id="IPR015946">
    <property type="entry name" value="KH_dom-like_a/b"/>
</dbReference>
<name>A0A1F5ZW88_9BACT</name>
<dbReference type="InterPro" id="IPR009019">
    <property type="entry name" value="KH_sf_prok-type"/>
</dbReference>
<accession>A0A1F5ZW88</accession>
<protein>
    <submittedName>
        <fullName evidence="4">Uncharacterized protein</fullName>
    </submittedName>
</protein>